<evidence type="ECO:0000313" key="8">
    <source>
        <dbReference type="Proteomes" id="UP000799324"/>
    </source>
</evidence>
<comment type="catalytic activity">
    <reaction evidence="1 5">
        <text>[protein]-peptidylproline (omega=180) = [protein]-peptidylproline (omega=0)</text>
        <dbReference type="Rhea" id="RHEA:16237"/>
        <dbReference type="Rhea" id="RHEA-COMP:10747"/>
        <dbReference type="Rhea" id="RHEA-COMP:10748"/>
        <dbReference type="ChEBI" id="CHEBI:83833"/>
        <dbReference type="ChEBI" id="CHEBI:83834"/>
        <dbReference type="EC" id="5.2.1.8"/>
    </reaction>
</comment>
<dbReference type="PIRSF" id="PIRSF001467">
    <property type="entry name" value="Peptidylpro_ismrse"/>
    <property type="match status" value="1"/>
</dbReference>
<reference evidence="7" key="1">
    <citation type="journal article" date="2020" name="Stud. Mycol.">
        <title>101 Dothideomycetes genomes: a test case for predicting lifestyles and emergence of pathogens.</title>
        <authorList>
            <person name="Haridas S."/>
            <person name="Albert R."/>
            <person name="Binder M."/>
            <person name="Bloem J."/>
            <person name="Labutti K."/>
            <person name="Salamov A."/>
            <person name="Andreopoulos B."/>
            <person name="Baker S."/>
            <person name="Barry K."/>
            <person name="Bills G."/>
            <person name="Bluhm B."/>
            <person name="Cannon C."/>
            <person name="Castanera R."/>
            <person name="Culley D."/>
            <person name="Daum C."/>
            <person name="Ezra D."/>
            <person name="Gonzalez J."/>
            <person name="Henrissat B."/>
            <person name="Kuo A."/>
            <person name="Liang C."/>
            <person name="Lipzen A."/>
            <person name="Lutzoni F."/>
            <person name="Magnuson J."/>
            <person name="Mondo S."/>
            <person name="Nolan M."/>
            <person name="Ohm R."/>
            <person name="Pangilinan J."/>
            <person name="Park H.-J."/>
            <person name="Ramirez L."/>
            <person name="Alfaro M."/>
            <person name="Sun H."/>
            <person name="Tritt A."/>
            <person name="Yoshinaga Y."/>
            <person name="Zwiers L.-H."/>
            <person name="Turgeon B."/>
            <person name="Goodwin S."/>
            <person name="Spatafora J."/>
            <person name="Crous P."/>
            <person name="Grigoriev I."/>
        </authorList>
    </citation>
    <scope>NUCLEOTIDE SEQUENCE</scope>
    <source>
        <strain evidence="7">CBS 122681</strain>
    </source>
</reference>
<dbReference type="EMBL" id="MU004392">
    <property type="protein sequence ID" value="KAF2652893.1"/>
    <property type="molecule type" value="Genomic_DNA"/>
</dbReference>
<dbReference type="PRINTS" id="PR00153">
    <property type="entry name" value="CSAPPISMRASE"/>
</dbReference>
<dbReference type="Pfam" id="PF00160">
    <property type="entry name" value="Pro_isomerase"/>
    <property type="match status" value="1"/>
</dbReference>
<evidence type="ECO:0000256" key="2">
    <source>
        <dbReference type="ARBA" id="ARBA00023110"/>
    </source>
</evidence>
<dbReference type="EC" id="5.2.1.8" evidence="5"/>
<dbReference type="InterPro" id="IPR024936">
    <property type="entry name" value="Cyclophilin-type_PPIase"/>
</dbReference>
<accession>A0A6A6T1X8</accession>
<dbReference type="InterPro" id="IPR029000">
    <property type="entry name" value="Cyclophilin-like_dom_sf"/>
</dbReference>
<comment type="similarity">
    <text evidence="4">Belongs to the cyclophilin-type PPIase family. PPIL3 subfamily.</text>
</comment>
<organism evidence="7 8">
    <name type="scientific">Lophiostoma macrostomum CBS 122681</name>
    <dbReference type="NCBI Taxonomy" id="1314788"/>
    <lineage>
        <taxon>Eukaryota</taxon>
        <taxon>Fungi</taxon>
        <taxon>Dikarya</taxon>
        <taxon>Ascomycota</taxon>
        <taxon>Pezizomycotina</taxon>
        <taxon>Dothideomycetes</taxon>
        <taxon>Pleosporomycetidae</taxon>
        <taxon>Pleosporales</taxon>
        <taxon>Lophiostomataceae</taxon>
        <taxon>Lophiostoma</taxon>
    </lineage>
</organism>
<feature type="domain" description="PPIase cyclophilin-type" evidence="6">
    <location>
        <begin position="10"/>
        <end position="158"/>
    </location>
</feature>
<keyword evidence="2 5" id="KW-0697">Rotamase</keyword>
<dbReference type="InterPro" id="IPR002130">
    <property type="entry name" value="Cyclophilin-type_PPIase_dom"/>
</dbReference>
<dbReference type="GO" id="GO:0071013">
    <property type="term" value="C:catalytic step 2 spliceosome"/>
    <property type="evidence" value="ECO:0007669"/>
    <property type="project" value="TreeGrafter"/>
</dbReference>
<dbReference type="OrthoDB" id="271386at2759"/>
<dbReference type="PANTHER" id="PTHR45625:SF2">
    <property type="entry name" value="PEPTIDYL-PROLYL CIS-TRANS ISOMERASE-LIKE 3"/>
    <property type="match status" value="1"/>
</dbReference>
<dbReference type="SUPFAM" id="SSF50891">
    <property type="entry name" value="Cyclophilin-like"/>
    <property type="match status" value="1"/>
</dbReference>
<evidence type="ECO:0000256" key="1">
    <source>
        <dbReference type="ARBA" id="ARBA00000971"/>
    </source>
</evidence>
<evidence type="ECO:0000259" key="6">
    <source>
        <dbReference type="PROSITE" id="PS50072"/>
    </source>
</evidence>
<proteinExistence type="inferred from homology"/>
<dbReference type="InterPro" id="IPR020892">
    <property type="entry name" value="Cyclophilin-type_PPIase_CS"/>
</dbReference>
<keyword evidence="8" id="KW-1185">Reference proteome</keyword>
<dbReference type="InterPro" id="IPR044666">
    <property type="entry name" value="Cyclophilin_A-like"/>
</dbReference>
<gene>
    <name evidence="7" type="ORF">K491DRAFT_29343</name>
</gene>
<dbReference type="Gene3D" id="2.40.100.10">
    <property type="entry name" value="Cyclophilin-like"/>
    <property type="match status" value="1"/>
</dbReference>
<keyword evidence="3 5" id="KW-0413">Isomerase</keyword>
<dbReference type="PANTHER" id="PTHR45625">
    <property type="entry name" value="PEPTIDYL-PROLYL CIS-TRANS ISOMERASE-RELATED"/>
    <property type="match status" value="1"/>
</dbReference>
<sequence>MSVTLHTTKGDLKLEIFYESVPQTAENFLALCASGFYHGSPFHRLIPNFMAQAGSPAADPKSKTSTSVFDTPNQLFDDEIRPALRHNARGIVSMANKGPNSNGSQFFITFAPAPHLDGKNTVFGRLIEGMDILDDLEKLEVDKKSRPKERVKIQNITVHANPLAG</sequence>
<evidence type="ECO:0000256" key="3">
    <source>
        <dbReference type="ARBA" id="ARBA00023235"/>
    </source>
</evidence>
<evidence type="ECO:0000256" key="5">
    <source>
        <dbReference type="RuleBase" id="RU363019"/>
    </source>
</evidence>
<dbReference type="PROSITE" id="PS00170">
    <property type="entry name" value="CSA_PPIASE_1"/>
    <property type="match status" value="1"/>
</dbReference>
<dbReference type="GO" id="GO:0006457">
    <property type="term" value="P:protein folding"/>
    <property type="evidence" value="ECO:0007669"/>
    <property type="project" value="InterPro"/>
</dbReference>
<dbReference type="CDD" id="cd01928">
    <property type="entry name" value="Cyclophilin_PPIL3_like"/>
    <property type="match status" value="1"/>
</dbReference>
<name>A0A6A6T1X8_9PLEO</name>
<evidence type="ECO:0000313" key="7">
    <source>
        <dbReference type="EMBL" id="KAF2652893.1"/>
    </source>
</evidence>
<dbReference type="Proteomes" id="UP000799324">
    <property type="component" value="Unassembled WGS sequence"/>
</dbReference>
<comment type="function">
    <text evidence="5">PPIases accelerate the folding of proteins. It catalyzes the cis-trans isomerization of proline imidic peptide bonds in oligopeptides.</text>
</comment>
<protein>
    <recommendedName>
        <fullName evidence="5">Peptidyl-prolyl cis-trans isomerase</fullName>
        <shortName evidence="5">PPIase</shortName>
        <ecNumber evidence="5">5.2.1.8</ecNumber>
    </recommendedName>
</protein>
<dbReference type="GO" id="GO:0003755">
    <property type="term" value="F:peptidyl-prolyl cis-trans isomerase activity"/>
    <property type="evidence" value="ECO:0007669"/>
    <property type="project" value="UniProtKB-UniRule"/>
</dbReference>
<dbReference type="PROSITE" id="PS50072">
    <property type="entry name" value="CSA_PPIASE_2"/>
    <property type="match status" value="1"/>
</dbReference>
<evidence type="ECO:0000256" key="4">
    <source>
        <dbReference type="ARBA" id="ARBA00038286"/>
    </source>
</evidence>
<dbReference type="AlphaFoldDB" id="A0A6A6T1X8"/>